<comment type="caution">
    <text evidence="1">The sequence shown here is derived from an EMBL/GenBank/DDBJ whole genome shotgun (WGS) entry which is preliminary data.</text>
</comment>
<dbReference type="InterPro" id="IPR018724">
    <property type="entry name" value="2OG-Fe_dioxygenase"/>
</dbReference>
<dbReference type="Proteomes" id="UP001501867">
    <property type="component" value="Unassembled WGS sequence"/>
</dbReference>
<dbReference type="RefSeq" id="WP_344152146.1">
    <property type="nucleotide sequence ID" value="NZ_BAAABV010000006.1"/>
</dbReference>
<protein>
    <submittedName>
        <fullName evidence="1">2OG-Fe dioxygenase family protein</fullName>
    </submittedName>
</protein>
<dbReference type="EMBL" id="BAAABV010000006">
    <property type="protein sequence ID" value="GAA0272085.1"/>
    <property type="molecule type" value="Genomic_DNA"/>
</dbReference>
<reference evidence="1 2" key="1">
    <citation type="journal article" date="2019" name="Int. J. Syst. Evol. Microbiol.">
        <title>The Global Catalogue of Microorganisms (GCM) 10K type strain sequencing project: providing services to taxonomists for standard genome sequencing and annotation.</title>
        <authorList>
            <consortium name="The Broad Institute Genomics Platform"/>
            <consortium name="The Broad Institute Genome Sequencing Center for Infectious Disease"/>
            <person name="Wu L."/>
            <person name="Ma J."/>
        </authorList>
    </citation>
    <scope>NUCLEOTIDE SEQUENCE [LARGE SCALE GENOMIC DNA]</scope>
    <source>
        <strain evidence="1 2">JCM 4505</strain>
    </source>
</reference>
<name>A0ABN0V2G6_9ACTN</name>
<evidence type="ECO:0000313" key="2">
    <source>
        <dbReference type="Proteomes" id="UP001501867"/>
    </source>
</evidence>
<dbReference type="Gene3D" id="2.60.120.620">
    <property type="entry name" value="q2cbj1_9rhob like domain"/>
    <property type="match status" value="1"/>
</dbReference>
<proteinExistence type="predicted"/>
<organism evidence="1 2">
    <name type="scientific">Streptomyces polychromogenes</name>
    <dbReference type="NCBI Taxonomy" id="67342"/>
    <lineage>
        <taxon>Bacteria</taxon>
        <taxon>Bacillati</taxon>
        <taxon>Actinomycetota</taxon>
        <taxon>Actinomycetes</taxon>
        <taxon>Kitasatosporales</taxon>
        <taxon>Streptomycetaceae</taxon>
        <taxon>Streptomyces</taxon>
    </lineage>
</organism>
<keyword evidence="1" id="KW-0560">Oxidoreductase</keyword>
<dbReference type="GO" id="GO:0051213">
    <property type="term" value="F:dioxygenase activity"/>
    <property type="evidence" value="ECO:0007669"/>
    <property type="project" value="UniProtKB-KW"/>
</dbReference>
<accession>A0ABN0V2G6</accession>
<sequence length="228" mass="26100">MTLNKWHYQLLALPELPAEILEEFSTLPVDQYNEGKFRYRRFSQYKIRYSEGDGWQPELLPHRPFCQSTEFNGVTGGLLREFEPLQIDPTLVIRAGADEVPLDHGVEWQVDVHQWRVISNDDTRGVSVPEGPHQDGHTYSLIAVVDRHNIGGGETQLMPMDSDEPFLGVKLQPGQAVVIDDQKMRHYATDIVAPRGEEGHRDLFLLAYNTWPERRYGEEYEQSVLAGA</sequence>
<evidence type="ECO:0000313" key="1">
    <source>
        <dbReference type="EMBL" id="GAA0272085.1"/>
    </source>
</evidence>
<gene>
    <name evidence="1" type="ORF">GCM10010302_07080</name>
</gene>
<dbReference type="Pfam" id="PF10014">
    <property type="entry name" value="2OG-Fe_Oxy_2"/>
    <property type="match status" value="1"/>
</dbReference>
<keyword evidence="2" id="KW-1185">Reference proteome</keyword>
<keyword evidence="1" id="KW-0223">Dioxygenase</keyword>